<dbReference type="STRING" id="47879.AXG94_23100"/>
<proteinExistence type="predicted"/>
<evidence type="ECO:0000313" key="3">
    <source>
        <dbReference type="Proteomes" id="UP000270661"/>
    </source>
</evidence>
<evidence type="ECO:0008006" key="4">
    <source>
        <dbReference type="Google" id="ProtNLM"/>
    </source>
</evidence>
<protein>
    <recommendedName>
        <fullName evidence="4">Halovibrin HvnA</fullName>
    </recommendedName>
</protein>
<dbReference type="EMBL" id="RBOJ01000015">
    <property type="protein sequence ID" value="RMM54995.1"/>
    <property type="molecule type" value="Genomic_DNA"/>
</dbReference>
<dbReference type="AlphaFoldDB" id="A0A3M3EZG9"/>
<evidence type="ECO:0000256" key="1">
    <source>
        <dbReference type="SAM" id="Phobius"/>
    </source>
</evidence>
<sequence>MGRHEKPLCAGRPRARDADADQAILDAVQSGVARRCGNLSGLVELPRLDRHRAGRRNSLAVRPQRRLRQRQCRWLGHPDTPSSGRYLLAMNGLFVAKSKGMTHRIVAWLVSIVALIAMTVDAATGPEVAQLLNRNFQFAPPGCAAQKPAYTCSGVLARGSPASGEFWKHDPISSQLGAQGFTYLRADIGTQSLGLPYGVLLSDGFTAIGQGKALDVLCAYPFQFTPQADRPDFGCGWIAANASTATDPASCAAQGVSDAEGWLEHFRQQNLRPTGQCSFSGLEAEQFQASLIAHESLNSIWSVLPMQVQIRNWDANAPRQMPILGLFYDVTQADALLGAQKDQRDYFNATGDWLPILRMNLSQAPGAVFGFNQQDQLYVGYQVASKLNARYGDVSASCQGEQPAFRCNGVLIRAADASAGFRAWNPSPNSISRNGVSFSYVRADVGTQQLAGTQGFIFRETFAPTGYPVALRCAYPANAGTASIPDSCRASCESQGVTTVAAWQSRYAGNPGNSCAFASNPAQFQLSIAVRPTFSSPPAILKWNEMIIAAWPDDIPKELPLEALFYISGSATGFANAAFIQRDYFLHAENFLPIVRLNLLATDGHPFSFEPQDQTVLGTSTQALIQGITPNPDNEGW</sequence>
<dbReference type="Proteomes" id="UP000270661">
    <property type="component" value="Unassembled WGS sequence"/>
</dbReference>
<name>A0A3M3EZG9_9PSED</name>
<gene>
    <name evidence="2" type="ORF">ALQ77_05320</name>
</gene>
<organism evidence="2 3">
    <name type="scientific">Pseudomonas corrugata</name>
    <dbReference type="NCBI Taxonomy" id="47879"/>
    <lineage>
        <taxon>Bacteria</taxon>
        <taxon>Pseudomonadati</taxon>
        <taxon>Pseudomonadota</taxon>
        <taxon>Gammaproteobacteria</taxon>
        <taxon>Pseudomonadales</taxon>
        <taxon>Pseudomonadaceae</taxon>
        <taxon>Pseudomonas</taxon>
    </lineage>
</organism>
<feature type="transmembrane region" description="Helical" evidence="1">
    <location>
        <begin position="105"/>
        <end position="124"/>
    </location>
</feature>
<accession>A0A3M3EZG9</accession>
<reference evidence="2 3" key="1">
    <citation type="submission" date="2018-08" db="EMBL/GenBank/DDBJ databases">
        <title>Recombination of ecologically and evolutionarily significant loci maintains genetic cohesion in the Pseudomonas syringae species complex.</title>
        <authorList>
            <person name="Dillon M."/>
            <person name="Thakur S."/>
            <person name="Almeida R.N.D."/>
            <person name="Weir B.S."/>
            <person name="Guttman D.S."/>
        </authorList>
    </citation>
    <scope>NUCLEOTIDE SEQUENCE [LARGE SCALE GENOMIC DNA]</scope>
    <source>
        <strain evidence="2 3">NCPPB2445</strain>
    </source>
</reference>
<comment type="caution">
    <text evidence="2">The sequence shown here is derived from an EMBL/GenBank/DDBJ whole genome shotgun (WGS) entry which is preliminary data.</text>
</comment>
<keyword evidence="1" id="KW-0472">Membrane</keyword>
<keyword evidence="3" id="KW-1185">Reference proteome</keyword>
<evidence type="ECO:0000313" key="2">
    <source>
        <dbReference type="EMBL" id="RMM54995.1"/>
    </source>
</evidence>
<keyword evidence="1" id="KW-0812">Transmembrane</keyword>
<keyword evidence="1" id="KW-1133">Transmembrane helix</keyword>